<name>A0A3P6UKZ4_DIBLA</name>
<dbReference type="Proteomes" id="UP000281553">
    <property type="component" value="Unassembled WGS sequence"/>
</dbReference>
<protein>
    <submittedName>
        <fullName evidence="1">Uncharacterized protein</fullName>
    </submittedName>
</protein>
<evidence type="ECO:0000313" key="2">
    <source>
        <dbReference type="Proteomes" id="UP000281553"/>
    </source>
</evidence>
<proteinExistence type="predicted"/>
<accession>A0A3P6UKZ4</accession>
<evidence type="ECO:0000313" key="1">
    <source>
        <dbReference type="EMBL" id="VDK77891.1"/>
    </source>
</evidence>
<reference evidence="1 2" key="1">
    <citation type="submission" date="2018-11" db="EMBL/GenBank/DDBJ databases">
        <authorList>
            <consortium name="Pathogen Informatics"/>
        </authorList>
    </citation>
    <scope>NUCLEOTIDE SEQUENCE [LARGE SCALE GENOMIC DNA]</scope>
</reference>
<dbReference type="EMBL" id="UYRU01042791">
    <property type="protein sequence ID" value="VDK77891.1"/>
    <property type="molecule type" value="Genomic_DNA"/>
</dbReference>
<organism evidence="1 2">
    <name type="scientific">Dibothriocephalus latus</name>
    <name type="common">Fish tapeworm</name>
    <name type="synonym">Diphyllobothrium latum</name>
    <dbReference type="NCBI Taxonomy" id="60516"/>
    <lineage>
        <taxon>Eukaryota</taxon>
        <taxon>Metazoa</taxon>
        <taxon>Spiralia</taxon>
        <taxon>Lophotrochozoa</taxon>
        <taxon>Platyhelminthes</taxon>
        <taxon>Cestoda</taxon>
        <taxon>Eucestoda</taxon>
        <taxon>Diphyllobothriidea</taxon>
        <taxon>Diphyllobothriidae</taxon>
        <taxon>Dibothriocephalus</taxon>
    </lineage>
</organism>
<sequence length="89" mass="9896">MYQHELAMGRNEKLYLVAAHASVPGNGFDFEQVRILGQSDDRISRLLQEAWHSHADSINRHINLPDAYLALREQCQGSSSLAAEGTMGT</sequence>
<gene>
    <name evidence="1" type="ORF">DILT_LOCUS2899</name>
</gene>
<keyword evidence="2" id="KW-1185">Reference proteome</keyword>
<dbReference type="AlphaFoldDB" id="A0A3P6UKZ4"/>